<dbReference type="RefSeq" id="WP_244385863.1">
    <property type="nucleotide sequence ID" value="NZ_AP025564.1"/>
</dbReference>
<accession>A0ABM7WJT1</accession>
<protein>
    <submittedName>
        <fullName evidence="2">Uncharacterized protein</fullName>
    </submittedName>
</protein>
<evidence type="ECO:0000313" key="3">
    <source>
        <dbReference type="Proteomes" id="UP001320544"/>
    </source>
</evidence>
<name>A0ABM7WJT1_9ACTN</name>
<proteinExistence type="predicted"/>
<keyword evidence="3" id="KW-1185">Reference proteome</keyword>
<keyword evidence="1" id="KW-0472">Membrane</keyword>
<organism evidence="2 3">
    <name type="scientific">Raoultibacter timonensis</name>
    <dbReference type="NCBI Taxonomy" id="1907662"/>
    <lineage>
        <taxon>Bacteria</taxon>
        <taxon>Bacillati</taxon>
        <taxon>Actinomycetota</taxon>
        <taxon>Coriobacteriia</taxon>
        <taxon>Eggerthellales</taxon>
        <taxon>Eggerthellaceae</taxon>
        <taxon>Raoultibacter</taxon>
    </lineage>
</organism>
<gene>
    <name evidence="2" type="ORF">CE91St30_19520</name>
</gene>
<feature type="transmembrane region" description="Helical" evidence="1">
    <location>
        <begin position="48"/>
        <end position="66"/>
    </location>
</feature>
<evidence type="ECO:0000256" key="1">
    <source>
        <dbReference type="SAM" id="Phobius"/>
    </source>
</evidence>
<dbReference type="EMBL" id="AP025564">
    <property type="protein sequence ID" value="BDE96619.1"/>
    <property type="molecule type" value="Genomic_DNA"/>
</dbReference>
<reference evidence="2 3" key="1">
    <citation type="submission" date="2022-01" db="EMBL/GenBank/DDBJ databases">
        <title>Novel bile acid biosynthetic pathways are enriched in the microbiome of centenarians.</title>
        <authorList>
            <person name="Sato Y."/>
            <person name="Atarashi K."/>
            <person name="Plichta R.D."/>
            <person name="Arai Y."/>
            <person name="Sasajima S."/>
            <person name="Kearney M.S."/>
            <person name="Suda W."/>
            <person name="Takeshita K."/>
            <person name="Sasaki T."/>
            <person name="Okamoto S."/>
            <person name="Skelly N.A."/>
            <person name="Okamura Y."/>
            <person name="Vlamakis H."/>
            <person name="Li Y."/>
            <person name="Tanoue T."/>
            <person name="Takei H."/>
            <person name="Nittono H."/>
            <person name="Narushima S."/>
            <person name="Irie J."/>
            <person name="Itoh H."/>
            <person name="Moriya K."/>
            <person name="Sugiura Y."/>
            <person name="Suematsu M."/>
            <person name="Moritoki N."/>
            <person name="Shibata S."/>
            <person name="Littman R.D."/>
            <person name="Fischbach A.M."/>
            <person name="Uwamino Y."/>
            <person name="Inoue T."/>
            <person name="Honda A."/>
            <person name="Hattori M."/>
            <person name="Murai T."/>
            <person name="Xavier J.R."/>
            <person name="Hirose N."/>
            <person name="Honda K."/>
        </authorList>
    </citation>
    <scope>NUCLEOTIDE SEQUENCE [LARGE SCALE GENOMIC DNA]</scope>
    <source>
        <strain evidence="2 3">CE91-St30</strain>
    </source>
</reference>
<keyword evidence="1" id="KW-0812">Transmembrane</keyword>
<evidence type="ECO:0000313" key="2">
    <source>
        <dbReference type="EMBL" id="BDE96619.1"/>
    </source>
</evidence>
<dbReference type="Proteomes" id="UP001320544">
    <property type="component" value="Chromosome"/>
</dbReference>
<sequence length="76" mass="8080">MRKAIKKFMAWCAEDSAAARFERTVVQGIIGVVVGAVSYWFAGDGITAIVVAPVVMAVLSPVQSAIGNRGEIDKQQ</sequence>
<keyword evidence="1" id="KW-1133">Transmembrane helix</keyword>
<feature type="transmembrane region" description="Helical" evidence="1">
    <location>
        <begin position="21"/>
        <end position="42"/>
    </location>
</feature>